<comment type="caution">
    <text evidence="2">The sequence shown here is derived from an EMBL/GenBank/DDBJ whole genome shotgun (WGS) entry which is preliminary data.</text>
</comment>
<dbReference type="EMBL" id="VSRR010056149">
    <property type="protein sequence ID" value="MPC81169.1"/>
    <property type="molecule type" value="Genomic_DNA"/>
</dbReference>
<dbReference type="AlphaFoldDB" id="A0A5B7IH66"/>
<feature type="region of interest" description="Disordered" evidence="1">
    <location>
        <begin position="1"/>
        <end position="24"/>
    </location>
</feature>
<sequence>MIPPYIFSRPFRDDQPFRRSTKRQTSDLSKISDWCRENLVMFNASKT</sequence>
<gene>
    <name evidence="2" type="ORF">E2C01_075775</name>
</gene>
<evidence type="ECO:0000313" key="3">
    <source>
        <dbReference type="Proteomes" id="UP000324222"/>
    </source>
</evidence>
<evidence type="ECO:0000256" key="1">
    <source>
        <dbReference type="SAM" id="MobiDB-lite"/>
    </source>
</evidence>
<keyword evidence="3" id="KW-1185">Reference proteome</keyword>
<dbReference type="Proteomes" id="UP000324222">
    <property type="component" value="Unassembled WGS sequence"/>
</dbReference>
<evidence type="ECO:0000313" key="2">
    <source>
        <dbReference type="EMBL" id="MPC81169.1"/>
    </source>
</evidence>
<reference evidence="2 3" key="1">
    <citation type="submission" date="2019-05" db="EMBL/GenBank/DDBJ databases">
        <title>Another draft genome of Portunus trituberculatus and its Hox gene families provides insights of decapod evolution.</title>
        <authorList>
            <person name="Jeong J.-H."/>
            <person name="Song I."/>
            <person name="Kim S."/>
            <person name="Choi T."/>
            <person name="Kim D."/>
            <person name="Ryu S."/>
            <person name="Kim W."/>
        </authorList>
    </citation>
    <scope>NUCLEOTIDE SEQUENCE [LARGE SCALE GENOMIC DNA]</scope>
    <source>
        <tissue evidence="2">Muscle</tissue>
    </source>
</reference>
<name>A0A5B7IH66_PORTR</name>
<accession>A0A5B7IH66</accession>
<organism evidence="2 3">
    <name type="scientific">Portunus trituberculatus</name>
    <name type="common">Swimming crab</name>
    <name type="synonym">Neptunus trituberculatus</name>
    <dbReference type="NCBI Taxonomy" id="210409"/>
    <lineage>
        <taxon>Eukaryota</taxon>
        <taxon>Metazoa</taxon>
        <taxon>Ecdysozoa</taxon>
        <taxon>Arthropoda</taxon>
        <taxon>Crustacea</taxon>
        <taxon>Multicrustacea</taxon>
        <taxon>Malacostraca</taxon>
        <taxon>Eumalacostraca</taxon>
        <taxon>Eucarida</taxon>
        <taxon>Decapoda</taxon>
        <taxon>Pleocyemata</taxon>
        <taxon>Brachyura</taxon>
        <taxon>Eubrachyura</taxon>
        <taxon>Portunoidea</taxon>
        <taxon>Portunidae</taxon>
        <taxon>Portuninae</taxon>
        <taxon>Portunus</taxon>
    </lineage>
</organism>
<protein>
    <submittedName>
        <fullName evidence="2">Uncharacterized protein</fullName>
    </submittedName>
</protein>
<proteinExistence type="predicted"/>